<dbReference type="InterPro" id="IPR050109">
    <property type="entry name" value="HTH-type_TetR-like_transc_reg"/>
</dbReference>
<keyword evidence="5" id="KW-1185">Reference proteome</keyword>
<dbReference type="PROSITE" id="PS50977">
    <property type="entry name" value="HTH_TETR_2"/>
    <property type="match status" value="1"/>
</dbReference>
<comment type="caution">
    <text evidence="4">The sequence shown here is derived from an EMBL/GenBank/DDBJ whole genome shotgun (WGS) entry which is preliminary data.</text>
</comment>
<dbReference type="EMBL" id="JAVDQG010000003">
    <property type="protein sequence ID" value="MDR6225337.1"/>
    <property type="molecule type" value="Genomic_DNA"/>
</dbReference>
<organism evidence="4 5">
    <name type="scientific">Desmospora profundinema</name>
    <dbReference type="NCBI Taxonomy" id="1571184"/>
    <lineage>
        <taxon>Bacteria</taxon>
        <taxon>Bacillati</taxon>
        <taxon>Bacillota</taxon>
        <taxon>Bacilli</taxon>
        <taxon>Bacillales</taxon>
        <taxon>Thermoactinomycetaceae</taxon>
        <taxon>Desmospora</taxon>
    </lineage>
</organism>
<feature type="DNA-binding region" description="H-T-H motif" evidence="2">
    <location>
        <begin position="26"/>
        <end position="45"/>
    </location>
</feature>
<evidence type="ECO:0000259" key="3">
    <source>
        <dbReference type="PROSITE" id="PS50977"/>
    </source>
</evidence>
<gene>
    <name evidence="4" type="ORF">JOE21_001335</name>
</gene>
<evidence type="ECO:0000256" key="2">
    <source>
        <dbReference type="PROSITE-ProRule" id="PRU00335"/>
    </source>
</evidence>
<evidence type="ECO:0000313" key="4">
    <source>
        <dbReference type="EMBL" id="MDR6225337.1"/>
    </source>
</evidence>
<dbReference type="Pfam" id="PF17932">
    <property type="entry name" value="TetR_C_24"/>
    <property type="match status" value="1"/>
</dbReference>
<protein>
    <submittedName>
        <fullName evidence="4">AcrR family transcriptional regulator</fullName>
    </submittedName>
</protein>
<reference evidence="4 5" key="1">
    <citation type="submission" date="2023-07" db="EMBL/GenBank/DDBJ databases">
        <title>Genomic Encyclopedia of Type Strains, Phase IV (KMG-IV): sequencing the most valuable type-strain genomes for metagenomic binning, comparative biology and taxonomic classification.</title>
        <authorList>
            <person name="Goeker M."/>
        </authorList>
    </citation>
    <scope>NUCLEOTIDE SEQUENCE [LARGE SCALE GENOMIC DNA]</scope>
    <source>
        <strain evidence="4 5">DSM 45903</strain>
    </source>
</reference>
<dbReference type="InterPro" id="IPR036271">
    <property type="entry name" value="Tet_transcr_reg_TetR-rel_C_sf"/>
</dbReference>
<dbReference type="Gene3D" id="1.10.357.10">
    <property type="entry name" value="Tetracycline Repressor, domain 2"/>
    <property type="match status" value="1"/>
</dbReference>
<dbReference type="SUPFAM" id="SSF46689">
    <property type="entry name" value="Homeodomain-like"/>
    <property type="match status" value="1"/>
</dbReference>
<keyword evidence="1 2" id="KW-0238">DNA-binding</keyword>
<dbReference type="PRINTS" id="PR00455">
    <property type="entry name" value="HTHTETR"/>
</dbReference>
<dbReference type="PANTHER" id="PTHR30055">
    <property type="entry name" value="HTH-TYPE TRANSCRIPTIONAL REGULATOR RUTR"/>
    <property type="match status" value="1"/>
</dbReference>
<dbReference type="InterPro" id="IPR009057">
    <property type="entry name" value="Homeodomain-like_sf"/>
</dbReference>
<dbReference type="RefSeq" id="WP_309863905.1">
    <property type="nucleotide sequence ID" value="NZ_JAVDQG010000003.1"/>
</dbReference>
<proteinExistence type="predicted"/>
<dbReference type="Proteomes" id="UP001185012">
    <property type="component" value="Unassembled WGS sequence"/>
</dbReference>
<dbReference type="Pfam" id="PF00440">
    <property type="entry name" value="TetR_N"/>
    <property type="match status" value="1"/>
</dbReference>
<feature type="domain" description="HTH tetR-type" evidence="3">
    <location>
        <begin position="3"/>
        <end position="63"/>
    </location>
</feature>
<dbReference type="Gene3D" id="1.10.10.60">
    <property type="entry name" value="Homeodomain-like"/>
    <property type="match status" value="1"/>
</dbReference>
<evidence type="ECO:0000256" key="1">
    <source>
        <dbReference type="ARBA" id="ARBA00023125"/>
    </source>
</evidence>
<dbReference type="InterPro" id="IPR041490">
    <property type="entry name" value="KstR2_TetR_C"/>
</dbReference>
<dbReference type="PANTHER" id="PTHR30055:SF226">
    <property type="entry name" value="HTH-TYPE TRANSCRIPTIONAL REGULATOR PKSA"/>
    <property type="match status" value="1"/>
</dbReference>
<accession>A0ABU1IL98</accession>
<dbReference type="InterPro" id="IPR001647">
    <property type="entry name" value="HTH_TetR"/>
</dbReference>
<dbReference type="SUPFAM" id="SSF48498">
    <property type="entry name" value="Tetracyclin repressor-like, C-terminal domain"/>
    <property type="match status" value="1"/>
</dbReference>
<sequence>MGSDTIEHIFGAAVCVFAESGFERARMDEIARRAGVAKGTIYYHFKSKEELFVALMNNGMERLTAYLRRRLAQVEDPQEQLGEILDAQVRYLYDNGTFAKLLISEVWGSIERQRVFRARIRDLVSIIEEVIRRGEKEGSFRTLKVQETAVAIFGAISVAVLQELFRFEEQERQDVKEERIPDLVRNLETLIHHGLIYKEAE</sequence>
<evidence type="ECO:0000313" key="5">
    <source>
        <dbReference type="Proteomes" id="UP001185012"/>
    </source>
</evidence>
<name>A0ABU1IL98_9BACL</name>